<proteinExistence type="predicted"/>
<sequence length="445" mass="49390">MDRERESDLPPWMCTAGHAADSASWDSHSDLSLISKVTRDRNSRTDLTPRLPSFLRFPDRAKVQTFRSPSRTRDEAQGKRFLFPRERRVRRSLVHLPGNQTSRASPLPPHTPPHPTPRTHRLVLPISHPLAKDLLLRGWTTSALDNPKMKPLSLPPFVSLVKLNFENVQGAPCSERTERGVVDRTERVVGPDPAFFPADGDGRTAAQVTPSRKGFRSDVLRTSSRERPDSRLPTLISADPTRLVSAFLRQTSRSDETMAEPTHRSHSCAPLPNTSIRALPTLGARTSHRHARTLQIGPELEGRTHRSTSTSSLIPMGIASAAQEQDRDRIQSEKRNLSPLGTGPSLPWSPHSKDLSVSPSRVSSIAIIGMGSVLAHTLYSKLSPRDHRIVSHRVSFGRRPLQCVTFTHMMDPPPRSVGFGFGFTVHHIILSPSELAKTLSMRTGL</sequence>
<evidence type="ECO:0000313" key="2">
    <source>
        <dbReference type="EMBL" id="THH07099.1"/>
    </source>
</evidence>
<evidence type="ECO:0000313" key="3">
    <source>
        <dbReference type="Proteomes" id="UP000310158"/>
    </source>
</evidence>
<name>A0A4S4L6R4_9AGAM</name>
<accession>A0A4S4L6R4</accession>
<feature type="compositionally biased region" description="Pro residues" evidence="1">
    <location>
        <begin position="106"/>
        <end position="116"/>
    </location>
</feature>
<feature type="region of interest" description="Disordered" evidence="1">
    <location>
        <begin position="192"/>
        <end position="233"/>
    </location>
</feature>
<evidence type="ECO:0000256" key="1">
    <source>
        <dbReference type="SAM" id="MobiDB-lite"/>
    </source>
</evidence>
<feature type="region of interest" description="Disordered" evidence="1">
    <location>
        <begin position="253"/>
        <end position="354"/>
    </location>
</feature>
<dbReference type="AlphaFoldDB" id="A0A4S4L6R4"/>
<protein>
    <submittedName>
        <fullName evidence="2">Uncharacterized protein</fullName>
    </submittedName>
</protein>
<feature type="compositionally biased region" description="Basic and acidic residues" evidence="1">
    <location>
        <begin position="324"/>
        <end position="336"/>
    </location>
</feature>
<dbReference type="Proteomes" id="UP000310158">
    <property type="component" value="Unassembled WGS sequence"/>
</dbReference>
<comment type="caution">
    <text evidence="2">The sequence shown here is derived from an EMBL/GenBank/DDBJ whole genome shotgun (WGS) entry which is preliminary data.</text>
</comment>
<reference evidence="2 3" key="1">
    <citation type="submission" date="2019-02" db="EMBL/GenBank/DDBJ databases">
        <title>Genome sequencing of the rare red list fungi Bondarzewia mesenterica.</title>
        <authorList>
            <person name="Buettner E."/>
            <person name="Kellner H."/>
        </authorList>
    </citation>
    <scope>NUCLEOTIDE SEQUENCE [LARGE SCALE GENOMIC DNA]</scope>
    <source>
        <strain evidence="2 3">DSM 108281</strain>
    </source>
</reference>
<feature type="region of interest" description="Disordered" evidence="1">
    <location>
        <begin position="95"/>
        <end position="117"/>
    </location>
</feature>
<gene>
    <name evidence="2" type="ORF">EW146_g9421</name>
</gene>
<dbReference type="EMBL" id="SGPL01000808">
    <property type="protein sequence ID" value="THH07099.1"/>
    <property type="molecule type" value="Genomic_DNA"/>
</dbReference>
<keyword evidence="3" id="KW-1185">Reference proteome</keyword>
<feature type="compositionally biased region" description="Basic and acidic residues" evidence="1">
    <location>
        <begin position="215"/>
        <end position="230"/>
    </location>
</feature>
<organism evidence="2 3">
    <name type="scientific">Bondarzewia mesenterica</name>
    <dbReference type="NCBI Taxonomy" id="1095465"/>
    <lineage>
        <taxon>Eukaryota</taxon>
        <taxon>Fungi</taxon>
        <taxon>Dikarya</taxon>
        <taxon>Basidiomycota</taxon>
        <taxon>Agaricomycotina</taxon>
        <taxon>Agaricomycetes</taxon>
        <taxon>Russulales</taxon>
        <taxon>Bondarzewiaceae</taxon>
        <taxon>Bondarzewia</taxon>
    </lineage>
</organism>